<evidence type="ECO:0000256" key="6">
    <source>
        <dbReference type="SAM" id="MobiDB-lite"/>
    </source>
</evidence>
<evidence type="ECO:0000256" key="1">
    <source>
        <dbReference type="ARBA" id="ARBA00022603"/>
    </source>
</evidence>
<dbReference type="Gene3D" id="1.10.940.10">
    <property type="entry name" value="NusB-like"/>
    <property type="match status" value="1"/>
</dbReference>
<dbReference type="PANTHER" id="PTHR22807">
    <property type="entry name" value="NOP2 YEAST -RELATED NOL1/NOP2/FMU SUN DOMAIN-CONTAINING"/>
    <property type="match status" value="1"/>
</dbReference>
<keyword evidence="3 5" id="KW-0949">S-adenosyl-L-methionine</keyword>
<proteinExistence type="inferred from homology"/>
<dbReference type="AlphaFoldDB" id="A0A506UEJ4"/>
<feature type="binding site" evidence="5">
    <location>
        <position position="332"/>
    </location>
    <ligand>
        <name>S-adenosyl-L-methionine</name>
        <dbReference type="ChEBI" id="CHEBI:59789"/>
    </ligand>
</feature>
<keyword evidence="4 5" id="KW-0694">RNA-binding</keyword>
<dbReference type="PANTHER" id="PTHR22807:SF61">
    <property type="entry name" value="NOL1_NOP2_SUN FAMILY PROTEIN _ ANTITERMINATION NUSB DOMAIN-CONTAINING PROTEIN"/>
    <property type="match status" value="1"/>
</dbReference>
<organism evidence="8 9">
    <name type="scientific">Martelella alba</name>
    <dbReference type="NCBI Taxonomy" id="2590451"/>
    <lineage>
        <taxon>Bacteria</taxon>
        <taxon>Pseudomonadati</taxon>
        <taxon>Pseudomonadota</taxon>
        <taxon>Alphaproteobacteria</taxon>
        <taxon>Hyphomicrobiales</taxon>
        <taxon>Aurantimonadaceae</taxon>
        <taxon>Martelella</taxon>
    </lineage>
</organism>
<dbReference type="EMBL" id="VHLG01000004">
    <property type="protein sequence ID" value="TPW31169.1"/>
    <property type="molecule type" value="Genomic_DNA"/>
</dbReference>
<evidence type="ECO:0000256" key="5">
    <source>
        <dbReference type="PROSITE-ProRule" id="PRU01023"/>
    </source>
</evidence>
<feature type="region of interest" description="Disordered" evidence="6">
    <location>
        <begin position="1"/>
        <end position="23"/>
    </location>
</feature>
<protein>
    <submittedName>
        <fullName evidence="8">RsmB/NOP family class I SAM-dependent RNA methyltransferase</fullName>
    </submittedName>
</protein>
<feature type="binding site" evidence="5">
    <location>
        <position position="316"/>
    </location>
    <ligand>
        <name>S-adenosyl-L-methionine</name>
        <dbReference type="ChEBI" id="CHEBI:59789"/>
    </ligand>
</feature>
<keyword evidence="2 5" id="KW-0808">Transferase</keyword>
<dbReference type="RefSeq" id="WP_141149040.1">
    <property type="nucleotide sequence ID" value="NZ_VHLG01000004.1"/>
</dbReference>
<evidence type="ECO:0000313" key="8">
    <source>
        <dbReference type="EMBL" id="TPW31169.1"/>
    </source>
</evidence>
<feature type="binding site" evidence="5">
    <location>
        <position position="290"/>
    </location>
    <ligand>
        <name>S-adenosyl-L-methionine</name>
        <dbReference type="ChEBI" id="CHEBI:59789"/>
    </ligand>
</feature>
<dbReference type="InterPro" id="IPR001678">
    <property type="entry name" value="MeTrfase_RsmB-F_NOP2_dom"/>
</dbReference>
<dbReference type="PRINTS" id="PR02008">
    <property type="entry name" value="RCMTFAMILY"/>
</dbReference>
<reference evidence="8 9" key="1">
    <citation type="submission" date="2019-06" db="EMBL/GenBank/DDBJ databases">
        <authorList>
            <person name="Li M."/>
        </authorList>
    </citation>
    <scope>NUCLEOTIDE SEQUENCE [LARGE SCALE GENOMIC DNA]</scope>
    <source>
        <strain evidence="8 9">BGMRC2036</strain>
    </source>
</reference>
<evidence type="ECO:0000259" key="7">
    <source>
        <dbReference type="PROSITE" id="PS51686"/>
    </source>
</evidence>
<dbReference type="Pfam" id="PF01189">
    <property type="entry name" value="Methyltr_RsmB-F"/>
    <property type="match status" value="1"/>
</dbReference>
<sequence>MKKAKGGRKPASPEAEPRPELKPGFGVRAAASKILSAVVDRKVPLDGMLDVDHGNAAYLALTGPDRALARMIITTVLRHKPQIDAAIDGLLERPLPSGARALSHVLSVAAAQILYLDVPDHAAVDIAVEQAGADPRNRRFAGLVNAVLRRLSRQKDRILTRIADVPAMPQWFYDRLVAVYGENDAAIIADAQLTPPTIDLSVKSDAEGWAEKLGGTVLPGGTVRLATISAPVPQLPGYEEGEWWVQDAAAAIPARLFGDLSGKRVIDLCAAPGGKTAQLIQQGGEVTALERSKNRLKRLNENLDRLKLSAITEAADMLDYKPDALFDCALLDAPCSSTGTTRRHPDVLWTKDDADIEKLAEVQFTMVMAALKLIRPGGMLIFSNCSLDPREGENVTARAIAEGAVQIAFPEDGRAGLETLLNETGAIRTTPASRLGNAAEAALDGFYAVALTRN</sequence>
<dbReference type="Gene3D" id="3.40.50.150">
    <property type="entry name" value="Vaccinia Virus protein VP39"/>
    <property type="match status" value="1"/>
</dbReference>
<name>A0A506UEJ4_9HYPH</name>
<evidence type="ECO:0000256" key="3">
    <source>
        <dbReference type="ARBA" id="ARBA00022691"/>
    </source>
</evidence>
<dbReference type="InterPro" id="IPR029063">
    <property type="entry name" value="SAM-dependent_MTases_sf"/>
</dbReference>
<dbReference type="CDD" id="cd02440">
    <property type="entry name" value="AdoMet_MTases"/>
    <property type="match status" value="1"/>
</dbReference>
<dbReference type="InterPro" id="IPR049560">
    <property type="entry name" value="MeTrfase_RsmB-F_NOP2_cat"/>
</dbReference>
<keyword evidence="9" id="KW-1185">Reference proteome</keyword>
<dbReference type="GO" id="GO:0006355">
    <property type="term" value="P:regulation of DNA-templated transcription"/>
    <property type="evidence" value="ECO:0007669"/>
    <property type="project" value="InterPro"/>
</dbReference>
<dbReference type="InterPro" id="IPR035926">
    <property type="entry name" value="NusB-like_sf"/>
</dbReference>
<dbReference type="SUPFAM" id="SSF53335">
    <property type="entry name" value="S-adenosyl-L-methionine-dependent methyltransferases"/>
    <property type="match status" value="1"/>
</dbReference>
<dbReference type="InterPro" id="IPR006027">
    <property type="entry name" value="NusB_RsmB_TIM44"/>
</dbReference>
<dbReference type="Proteomes" id="UP000318801">
    <property type="component" value="Unassembled WGS sequence"/>
</dbReference>
<dbReference type="SUPFAM" id="SSF48013">
    <property type="entry name" value="NusB-like"/>
    <property type="match status" value="1"/>
</dbReference>
<dbReference type="OrthoDB" id="9810297at2"/>
<dbReference type="PROSITE" id="PS51686">
    <property type="entry name" value="SAM_MT_RSMB_NOP"/>
    <property type="match status" value="1"/>
</dbReference>
<accession>A0A506UEJ4</accession>
<feature type="active site" description="Nucleophile" evidence="5">
    <location>
        <position position="385"/>
    </location>
</feature>
<dbReference type="InterPro" id="IPR023267">
    <property type="entry name" value="RCMT"/>
</dbReference>
<evidence type="ECO:0000256" key="4">
    <source>
        <dbReference type="ARBA" id="ARBA00022884"/>
    </source>
</evidence>
<feature type="domain" description="SAM-dependent MTase RsmB/NOP-type" evidence="7">
    <location>
        <begin position="177"/>
        <end position="454"/>
    </location>
</feature>
<dbReference type="GO" id="GO:0008173">
    <property type="term" value="F:RNA methyltransferase activity"/>
    <property type="evidence" value="ECO:0007669"/>
    <property type="project" value="InterPro"/>
</dbReference>
<comment type="similarity">
    <text evidence="5">Belongs to the class I-like SAM-binding methyltransferase superfamily. RsmB/NOP family.</text>
</comment>
<keyword evidence="1 5" id="KW-0489">Methyltransferase</keyword>
<dbReference type="GO" id="GO:0001510">
    <property type="term" value="P:RNA methylation"/>
    <property type="evidence" value="ECO:0007669"/>
    <property type="project" value="InterPro"/>
</dbReference>
<evidence type="ECO:0000256" key="2">
    <source>
        <dbReference type="ARBA" id="ARBA00022679"/>
    </source>
</evidence>
<dbReference type="GO" id="GO:0003723">
    <property type="term" value="F:RNA binding"/>
    <property type="evidence" value="ECO:0007669"/>
    <property type="project" value="UniProtKB-UniRule"/>
</dbReference>
<evidence type="ECO:0000313" key="9">
    <source>
        <dbReference type="Proteomes" id="UP000318801"/>
    </source>
</evidence>
<gene>
    <name evidence="8" type="ORF">FJU08_10765</name>
</gene>
<dbReference type="Pfam" id="PF01029">
    <property type="entry name" value="NusB"/>
    <property type="match status" value="1"/>
</dbReference>
<comment type="caution">
    <text evidence="8">The sequence shown here is derived from an EMBL/GenBank/DDBJ whole genome shotgun (WGS) entry which is preliminary data.</text>
</comment>
<feature type="binding site" evidence="5">
    <location>
        <begin position="269"/>
        <end position="275"/>
    </location>
    <ligand>
        <name>S-adenosyl-L-methionine</name>
        <dbReference type="ChEBI" id="CHEBI:59789"/>
    </ligand>
</feature>